<evidence type="ECO:0000256" key="1">
    <source>
        <dbReference type="SAM" id="SignalP"/>
    </source>
</evidence>
<comment type="caution">
    <text evidence="2">The sequence shown here is derived from an EMBL/GenBank/DDBJ whole genome shotgun (WGS) entry which is preliminary data.</text>
</comment>
<dbReference type="EMBL" id="MFEY01000004">
    <property type="protein sequence ID" value="OGE90737.1"/>
    <property type="molecule type" value="Genomic_DNA"/>
</dbReference>
<organism evidence="2 3">
    <name type="scientific">Candidatus Doudnabacteria bacterium RIFCSPHIGHO2_12_FULL_48_16</name>
    <dbReference type="NCBI Taxonomy" id="1817838"/>
    <lineage>
        <taxon>Bacteria</taxon>
        <taxon>Candidatus Doudnaibacteriota</taxon>
    </lineage>
</organism>
<dbReference type="AlphaFoldDB" id="A0A1F5PLI8"/>
<evidence type="ECO:0000313" key="2">
    <source>
        <dbReference type="EMBL" id="OGE90737.1"/>
    </source>
</evidence>
<evidence type="ECO:0000313" key="3">
    <source>
        <dbReference type="Proteomes" id="UP000177682"/>
    </source>
</evidence>
<gene>
    <name evidence="2" type="ORF">A3E29_01260</name>
</gene>
<sequence>MVAMVVGLAALCAASPVAAQSKEDSQWAPTAGGTLGKLDSGPLSTFMEKIGLELDMTGRTFDVGAARGRPGHSMIRITFTQIRIKDGSSANDGFYRFVTDNVAIRGLKVERQFRFGPTKWPVAPMLTVHGGVGKVSGSVAKFQPAPGTRRYDGPPISSESVVEIFEGHSWLPIFGLGVGATASPSRHLTVTVAAYGLDTLGAYKGLVQVVYWPR</sequence>
<dbReference type="Proteomes" id="UP000177682">
    <property type="component" value="Unassembled WGS sequence"/>
</dbReference>
<keyword evidence="1" id="KW-0732">Signal</keyword>
<feature type="signal peptide" evidence="1">
    <location>
        <begin position="1"/>
        <end position="19"/>
    </location>
</feature>
<protein>
    <submittedName>
        <fullName evidence="2">Uncharacterized protein</fullName>
    </submittedName>
</protein>
<name>A0A1F5PLI8_9BACT</name>
<proteinExistence type="predicted"/>
<feature type="chain" id="PRO_5009520414" evidence="1">
    <location>
        <begin position="20"/>
        <end position="214"/>
    </location>
</feature>
<accession>A0A1F5PLI8</accession>
<reference evidence="2 3" key="1">
    <citation type="journal article" date="2016" name="Nat. Commun.">
        <title>Thousands of microbial genomes shed light on interconnected biogeochemical processes in an aquifer system.</title>
        <authorList>
            <person name="Anantharaman K."/>
            <person name="Brown C.T."/>
            <person name="Hug L.A."/>
            <person name="Sharon I."/>
            <person name="Castelle C.J."/>
            <person name="Probst A.J."/>
            <person name="Thomas B.C."/>
            <person name="Singh A."/>
            <person name="Wilkins M.J."/>
            <person name="Karaoz U."/>
            <person name="Brodie E.L."/>
            <person name="Williams K.H."/>
            <person name="Hubbard S.S."/>
            <person name="Banfield J.F."/>
        </authorList>
    </citation>
    <scope>NUCLEOTIDE SEQUENCE [LARGE SCALE GENOMIC DNA]</scope>
</reference>